<evidence type="ECO:0000256" key="1">
    <source>
        <dbReference type="ARBA" id="ARBA00007274"/>
    </source>
</evidence>
<dbReference type="Pfam" id="PF00483">
    <property type="entry name" value="NTP_transferase"/>
    <property type="match status" value="1"/>
</dbReference>
<comment type="similarity">
    <text evidence="2">Belongs to the phosphohexose mutase family.</text>
</comment>
<accession>A0A2T4Z943</accession>
<comment type="caution">
    <text evidence="6">The sequence shown here is derived from an EMBL/GenBank/DDBJ whole genome shotgun (WGS) entry which is preliminary data.</text>
</comment>
<dbReference type="InterPro" id="IPR011004">
    <property type="entry name" value="Trimer_LpxA-like_sf"/>
</dbReference>
<evidence type="ECO:0000259" key="4">
    <source>
        <dbReference type="Pfam" id="PF02878"/>
    </source>
</evidence>
<comment type="similarity">
    <text evidence="1">Belongs to the transferase hexapeptide repeat family.</text>
</comment>
<protein>
    <submittedName>
        <fullName evidence="6">Mannose-1-phosphate guanylyltransferase/phosphomannomutase</fullName>
    </submittedName>
</protein>
<dbReference type="SUPFAM" id="SSF55957">
    <property type="entry name" value="Phosphoglucomutase, C-terminal domain"/>
    <property type="match status" value="1"/>
</dbReference>
<dbReference type="InterPro" id="IPR056729">
    <property type="entry name" value="GMPPB_C"/>
</dbReference>
<dbReference type="Gene3D" id="3.90.550.10">
    <property type="entry name" value="Spore Coat Polysaccharide Biosynthesis Protein SpsA, Chain A"/>
    <property type="match status" value="1"/>
</dbReference>
<feature type="domain" description="Nucleotidyl transferase" evidence="3">
    <location>
        <begin position="2"/>
        <end position="232"/>
    </location>
</feature>
<dbReference type="SUPFAM" id="SSF53738">
    <property type="entry name" value="Phosphoglucomutase, first 3 domains"/>
    <property type="match status" value="1"/>
</dbReference>
<name>A0A2T4Z943_9BACL</name>
<sequence>MKAVIMAGGKGTRLRPLTNRLPKPMVPLVDKPCMEYSIELLKKYGITEIAVTVQYLPHLIRDYFGDGSEWGVKLHYFEETQPLGTAGSVKNAEEFLDDTFLVISGDALTDFDLEQAIRFHRERMAIGTLVLTKVEVPLEYGVVMTQEDGRVVRFLEKPSWSEVFSDTVNTGIYVLEPEVLSLFNPGQVFDFSKDLFPLLLANELPLFGMVAAGYWSDIGNLEQYRQAQWDLLEGRVVADVKGEEWSPGIRVMPGARVKEPSTLSAPAFVGAGTQIEAGAQVGPHAILGRYNRVATAANLEQTVLWNRNDIAVAARLAGSTLTNEVIVSEGACVEERTVVGEKTRIGERALLLSGVKVWPEKIVSPGAIVTESLVWESHGVHGWFGHDGVSGITNRELTPERAGRMAAAFASMLGEGSTVVVGRDGDAFADILQLSVTASMLAAGVRVMDTGVTPAPVIRYACHLHQAKGGVYIRRLDEKGERTVLQFFDQHGLPLSPGMERKVEQTLHQEEFSRPATAFGTLEQAENVQKRYRNALLEEVDGKQIRSHAFTVVLYAGDWQLYPLIQSLLEGLGCRVVTVLGTNASLERFIVDHEADLGVYIGSNGQTVRWYTETGQALTAEEQTLVETLLAIKREKIVPIAVTAPVEATEIANSAGMDVIPVPASTRARLEPQHRRSWQLYGDGCAATAVLLEHLSQRGFTLEKLVQSLPPVYMKSESIFCPAEAKGQVMRCLMEEWKDHNLELLDGIKIWEGEDWVLIRPDREQARVEVVAQGETSADVERLLDGHKKKILQYREG</sequence>
<organism evidence="6 7">
    <name type="scientific">Desmospora activa DSM 45169</name>
    <dbReference type="NCBI Taxonomy" id="1121389"/>
    <lineage>
        <taxon>Bacteria</taxon>
        <taxon>Bacillati</taxon>
        <taxon>Bacillota</taxon>
        <taxon>Bacilli</taxon>
        <taxon>Bacillales</taxon>
        <taxon>Thermoactinomycetaceae</taxon>
        <taxon>Desmospora</taxon>
    </lineage>
</organism>
<proteinExistence type="inferred from homology"/>
<gene>
    <name evidence="6" type="ORF">C8J48_0991</name>
</gene>
<dbReference type="Gene3D" id="2.160.10.10">
    <property type="entry name" value="Hexapeptide repeat proteins"/>
    <property type="match status" value="1"/>
</dbReference>
<keyword evidence="6" id="KW-0808">Transferase</keyword>
<dbReference type="SUPFAM" id="SSF53448">
    <property type="entry name" value="Nucleotide-diphospho-sugar transferases"/>
    <property type="match status" value="1"/>
</dbReference>
<dbReference type="PANTHER" id="PTHR22572">
    <property type="entry name" value="SUGAR-1-PHOSPHATE GUANYL TRANSFERASE"/>
    <property type="match status" value="1"/>
</dbReference>
<dbReference type="Gene3D" id="3.40.120.10">
    <property type="entry name" value="Alpha-D-Glucose-1,6-Bisphosphate, subunit A, domain 3"/>
    <property type="match status" value="1"/>
</dbReference>
<feature type="domain" description="Alpha-D-phosphohexomutase alpha/beta/alpha" evidence="4">
    <location>
        <begin position="384"/>
        <end position="512"/>
    </location>
</feature>
<dbReference type="InterPro" id="IPR036900">
    <property type="entry name" value="A-D-PHexomutase_C_sf"/>
</dbReference>
<dbReference type="RefSeq" id="WP_107725222.1">
    <property type="nucleotide sequence ID" value="NZ_PZZP01000001.1"/>
</dbReference>
<evidence type="ECO:0000313" key="6">
    <source>
        <dbReference type="EMBL" id="PTM58408.1"/>
    </source>
</evidence>
<keyword evidence="7" id="KW-1185">Reference proteome</keyword>
<dbReference type="Gene3D" id="3.30.310.50">
    <property type="entry name" value="Alpha-D-phosphohexomutase, C-terminal domain"/>
    <property type="match status" value="1"/>
</dbReference>
<dbReference type="InterPro" id="IPR016055">
    <property type="entry name" value="A-D-PHexomutase_a/b/a-I/II/III"/>
</dbReference>
<dbReference type="Proteomes" id="UP000241639">
    <property type="component" value="Unassembled WGS sequence"/>
</dbReference>
<dbReference type="SUPFAM" id="SSF51161">
    <property type="entry name" value="Trimeric LpxA-like enzymes"/>
    <property type="match status" value="1"/>
</dbReference>
<dbReference type="InterPro" id="IPR050486">
    <property type="entry name" value="Mannose-1P_guanyltransferase"/>
</dbReference>
<dbReference type="InterPro" id="IPR029044">
    <property type="entry name" value="Nucleotide-diphossugar_trans"/>
</dbReference>
<dbReference type="CDD" id="cd04181">
    <property type="entry name" value="NTP_transferase"/>
    <property type="match status" value="1"/>
</dbReference>
<evidence type="ECO:0000259" key="5">
    <source>
        <dbReference type="Pfam" id="PF25087"/>
    </source>
</evidence>
<dbReference type="Pfam" id="PF02878">
    <property type="entry name" value="PGM_PMM_I"/>
    <property type="match status" value="1"/>
</dbReference>
<reference evidence="6 7" key="1">
    <citation type="submission" date="2018-04" db="EMBL/GenBank/DDBJ databases">
        <title>Genomic Encyclopedia of Archaeal and Bacterial Type Strains, Phase II (KMG-II): from individual species to whole genera.</title>
        <authorList>
            <person name="Goeker M."/>
        </authorList>
    </citation>
    <scope>NUCLEOTIDE SEQUENCE [LARGE SCALE GENOMIC DNA]</scope>
    <source>
        <strain evidence="6 7">DSM 45169</strain>
    </source>
</reference>
<dbReference type="AlphaFoldDB" id="A0A2T4Z943"/>
<dbReference type="Pfam" id="PF25087">
    <property type="entry name" value="GMPPB_C"/>
    <property type="match status" value="1"/>
</dbReference>
<dbReference type="InterPro" id="IPR005844">
    <property type="entry name" value="A-D-PHexomutase_a/b/a-I"/>
</dbReference>
<evidence type="ECO:0000256" key="2">
    <source>
        <dbReference type="ARBA" id="ARBA00010231"/>
    </source>
</evidence>
<dbReference type="GO" id="GO:0016779">
    <property type="term" value="F:nucleotidyltransferase activity"/>
    <property type="evidence" value="ECO:0007669"/>
    <property type="project" value="UniProtKB-KW"/>
</dbReference>
<dbReference type="GO" id="GO:0005975">
    <property type="term" value="P:carbohydrate metabolic process"/>
    <property type="evidence" value="ECO:0007669"/>
    <property type="project" value="InterPro"/>
</dbReference>
<evidence type="ECO:0000259" key="3">
    <source>
        <dbReference type="Pfam" id="PF00483"/>
    </source>
</evidence>
<dbReference type="EMBL" id="PZZP01000001">
    <property type="protein sequence ID" value="PTM58408.1"/>
    <property type="molecule type" value="Genomic_DNA"/>
</dbReference>
<dbReference type="OrthoDB" id="9801899at2"/>
<dbReference type="GO" id="GO:0016868">
    <property type="term" value="F:intramolecular phosphotransferase activity"/>
    <property type="evidence" value="ECO:0007669"/>
    <property type="project" value="InterPro"/>
</dbReference>
<dbReference type="InterPro" id="IPR005835">
    <property type="entry name" value="NTP_transferase_dom"/>
</dbReference>
<evidence type="ECO:0000313" key="7">
    <source>
        <dbReference type="Proteomes" id="UP000241639"/>
    </source>
</evidence>
<feature type="domain" description="Mannose-1-phosphate guanyltransferase C-terminal" evidence="5">
    <location>
        <begin position="266"/>
        <end position="364"/>
    </location>
</feature>
<keyword evidence="6" id="KW-0548">Nucleotidyltransferase</keyword>